<dbReference type="GO" id="GO:0016301">
    <property type="term" value="F:kinase activity"/>
    <property type="evidence" value="ECO:0007669"/>
    <property type="project" value="UniProtKB-KW"/>
</dbReference>
<dbReference type="Proteomes" id="UP001164305">
    <property type="component" value="Chromosome"/>
</dbReference>
<dbReference type="EMBL" id="CP107020">
    <property type="protein sequence ID" value="UYG17843.1"/>
    <property type="molecule type" value="Genomic_DNA"/>
</dbReference>
<evidence type="ECO:0000259" key="5">
    <source>
        <dbReference type="Pfam" id="PF07730"/>
    </source>
</evidence>
<evidence type="ECO:0000256" key="1">
    <source>
        <dbReference type="ARBA" id="ARBA00022679"/>
    </source>
</evidence>
<feature type="transmembrane region" description="Helical" evidence="4">
    <location>
        <begin position="122"/>
        <end position="140"/>
    </location>
</feature>
<dbReference type="InterPro" id="IPR036890">
    <property type="entry name" value="HATPase_C_sf"/>
</dbReference>
<keyword evidence="7" id="KW-1185">Reference proteome</keyword>
<feature type="transmembrane region" description="Helical" evidence="4">
    <location>
        <begin position="63"/>
        <end position="92"/>
    </location>
</feature>
<gene>
    <name evidence="6" type="ORF">BRM3_05320</name>
</gene>
<name>A0ABY6G3S0_9MICO</name>
<dbReference type="Gene3D" id="1.20.5.1930">
    <property type="match status" value="1"/>
</dbReference>
<dbReference type="InterPro" id="IPR050482">
    <property type="entry name" value="Sensor_HK_TwoCompSys"/>
</dbReference>
<dbReference type="Pfam" id="PF07730">
    <property type="entry name" value="HisKA_3"/>
    <property type="match status" value="1"/>
</dbReference>
<keyword evidence="4" id="KW-0472">Membrane</keyword>
<accession>A0ABY6G3S0</accession>
<evidence type="ECO:0000313" key="7">
    <source>
        <dbReference type="Proteomes" id="UP001164305"/>
    </source>
</evidence>
<keyword evidence="3" id="KW-0902">Two-component regulatory system</keyword>
<organism evidence="6 7">
    <name type="scientific">Brachybacterium huguangmaarense</name>
    <dbReference type="NCBI Taxonomy" id="1652028"/>
    <lineage>
        <taxon>Bacteria</taxon>
        <taxon>Bacillati</taxon>
        <taxon>Actinomycetota</taxon>
        <taxon>Actinomycetes</taxon>
        <taxon>Micrococcales</taxon>
        <taxon>Dermabacteraceae</taxon>
        <taxon>Brachybacterium</taxon>
    </lineage>
</organism>
<dbReference type="Gene3D" id="3.30.565.10">
    <property type="entry name" value="Histidine kinase-like ATPase, C-terminal domain"/>
    <property type="match status" value="1"/>
</dbReference>
<feature type="transmembrane region" description="Helical" evidence="4">
    <location>
        <begin position="25"/>
        <end position="42"/>
    </location>
</feature>
<feature type="transmembrane region" description="Helical" evidence="4">
    <location>
        <begin position="98"/>
        <end position="115"/>
    </location>
</feature>
<proteinExistence type="predicted"/>
<feature type="domain" description="Signal transduction histidine kinase subgroup 3 dimerisation and phosphoacceptor" evidence="5">
    <location>
        <begin position="193"/>
        <end position="254"/>
    </location>
</feature>
<protein>
    <submittedName>
        <fullName evidence="6">Histidine kinase</fullName>
    </submittedName>
</protein>
<keyword evidence="4" id="KW-0812">Transmembrane</keyword>
<keyword evidence="2 6" id="KW-0418">Kinase</keyword>
<dbReference type="PANTHER" id="PTHR24421">
    <property type="entry name" value="NITRATE/NITRITE SENSOR PROTEIN NARX-RELATED"/>
    <property type="match status" value="1"/>
</dbReference>
<reference evidence="6" key="1">
    <citation type="submission" date="2022-10" db="EMBL/GenBank/DDBJ databases">
        <title>Whole-Genome Sequencing of Brachybacterium huguangmaarense BRM-3, Isolated from Betula schmidtii.</title>
        <authorList>
            <person name="Haam D."/>
        </authorList>
    </citation>
    <scope>NUCLEOTIDE SEQUENCE</scope>
    <source>
        <strain evidence="6">BRM-3</strain>
    </source>
</reference>
<evidence type="ECO:0000256" key="3">
    <source>
        <dbReference type="ARBA" id="ARBA00023012"/>
    </source>
</evidence>
<sequence length="401" mass="43341">MSTSQASDSSPRRGDSRLISLFGRWGRLLVALAAGWALLGGLDDVRRVWLSDRPLDRQVAETILNLAWPVALLVALRWPWITLGIYAGAIVIGVEAHYYIPAFLCGVIALAASLLRGRRSLVIVALGETLALLVCLVVFTETPFSFILWMYLPFFAVVALGLWLIGALYRRHHEAVTHTEQLERDVRALRAHERHQLARELHDVVSRELVAVQPHARLLREAADGAERERQLSAIQEAARRAQDGLDSLVIVLESEDAIARSALTSATVSAHESLARCAERLEGLGHHVTTTLTTQVPPHLAATVDRILGEATANIVAHGGGASACTFVVRREADSLLIDVTNELTGTGPTRTASLGTGTAGLSERATALGGRLTSRAEGSLWRLHAELPLPPDAEASEQG</sequence>
<keyword evidence="4" id="KW-1133">Transmembrane helix</keyword>
<evidence type="ECO:0000256" key="2">
    <source>
        <dbReference type="ARBA" id="ARBA00022777"/>
    </source>
</evidence>
<evidence type="ECO:0000256" key="4">
    <source>
        <dbReference type="SAM" id="Phobius"/>
    </source>
</evidence>
<keyword evidence="1" id="KW-0808">Transferase</keyword>
<dbReference type="RefSeq" id="WP_263595050.1">
    <property type="nucleotide sequence ID" value="NZ_CP107020.1"/>
</dbReference>
<evidence type="ECO:0000313" key="6">
    <source>
        <dbReference type="EMBL" id="UYG17843.1"/>
    </source>
</evidence>
<feature type="transmembrane region" description="Helical" evidence="4">
    <location>
        <begin position="146"/>
        <end position="169"/>
    </location>
</feature>
<dbReference type="InterPro" id="IPR011712">
    <property type="entry name" value="Sig_transdc_His_kin_sub3_dim/P"/>
</dbReference>